<accession>A0ABW5WS34</accession>
<evidence type="ECO:0000313" key="4">
    <source>
        <dbReference type="Proteomes" id="UP001597533"/>
    </source>
</evidence>
<name>A0ABW5WS34_9FLAO</name>
<feature type="transmembrane region" description="Helical" evidence="1">
    <location>
        <begin position="60"/>
        <end position="81"/>
    </location>
</feature>
<keyword evidence="4" id="KW-1185">Reference proteome</keyword>
<proteinExistence type="predicted"/>
<dbReference type="EMBL" id="JBHUOV010000005">
    <property type="protein sequence ID" value="MFD2823975.1"/>
    <property type="molecule type" value="Genomic_DNA"/>
</dbReference>
<feature type="transmembrane region" description="Helical" evidence="1">
    <location>
        <begin position="33"/>
        <end position="54"/>
    </location>
</feature>
<dbReference type="RefSeq" id="WP_183489652.1">
    <property type="nucleotide sequence ID" value="NZ_JBHUOV010000005.1"/>
</dbReference>
<evidence type="ECO:0000259" key="2">
    <source>
        <dbReference type="Pfam" id="PF13239"/>
    </source>
</evidence>
<feature type="domain" description="2TM" evidence="2">
    <location>
        <begin position="21"/>
        <end position="101"/>
    </location>
</feature>
<keyword evidence="1" id="KW-0472">Membrane</keyword>
<protein>
    <submittedName>
        <fullName evidence="3">2TM domain-containing protein</fullName>
    </submittedName>
</protein>
<comment type="caution">
    <text evidence="3">The sequence shown here is derived from an EMBL/GenBank/DDBJ whole genome shotgun (WGS) entry which is preliminary data.</text>
</comment>
<gene>
    <name evidence="3" type="ORF">ACFS5M_09855</name>
</gene>
<organism evidence="3 4">
    <name type="scientific">Lacinutrix iliipiscaria</name>
    <dbReference type="NCBI Taxonomy" id="1230532"/>
    <lineage>
        <taxon>Bacteria</taxon>
        <taxon>Pseudomonadati</taxon>
        <taxon>Bacteroidota</taxon>
        <taxon>Flavobacteriia</taxon>
        <taxon>Flavobacteriales</taxon>
        <taxon>Flavobacteriaceae</taxon>
        <taxon>Lacinutrix</taxon>
    </lineage>
</organism>
<keyword evidence="1" id="KW-0812">Transmembrane</keyword>
<dbReference type="Proteomes" id="UP001597533">
    <property type="component" value="Unassembled WGS sequence"/>
</dbReference>
<evidence type="ECO:0000256" key="1">
    <source>
        <dbReference type="SAM" id="Phobius"/>
    </source>
</evidence>
<evidence type="ECO:0000313" key="3">
    <source>
        <dbReference type="EMBL" id="MFD2823975.1"/>
    </source>
</evidence>
<sequence length="111" mass="13874">METNHIEPYKETDHQRSLAYKRAEKRLKETKTFYQHLLAYCLFTPFTIFINYLTYWDYKWFWYSLIPWGFGLAIHAFIVFVHKGRGLFGSHWEQRKIEQYLREEERNKKWN</sequence>
<dbReference type="Pfam" id="PF13239">
    <property type="entry name" value="2TM"/>
    <property type="match status" value="1"/>
</dbReference>
<dbReference type="InterPro" id="IPR025698">
    <property type="entry name" value="2TM_dom"/>
</dbReference>
<keyword evidence="1" id="KW-1133">Transmembrane helix</keyword>
<reference evidence="4" key="1">
    <citation type="journal article" date="2019" name="Int. J. Syst. Evol. Microbiol.">
        <title>The Global Catalogue of Microorganisms (GCM) 10K type strain sequencing project: providing services to taxonomists for standard genome sequencing and annotation.</title>
        <authorList>
            <consortium name="The Broad Institute Genomics Platform"/>
            <consortium name="The Broad Institute Genome Sequencing Center for Infectious Disease"/>
            <person name="Wu L."/>
            <person name="Ma J."/>
        </authorList>
    </citation>
    <scope>NUCLEOTIDE SEQUENCE [LARGE SCALE GENOMIC DNA]</scope>
    <source>
        <strain evidence="4">KCTC 32141</strain>
    </source>
</reference>